<dbReference type="InterPro" id="IPR006860">
    <property type="entry name" value="FecR"/>
</dbReference>
<feature type="transmembrane region" description="Helical" evidence="1">
    <location>
        <begin position="74"/>
        <end position="96"/>
    </location>
</feature>
<dbReference type="OrthoDB" id="1097347at2"/>
<proteinExistence type="predicted"/>
<dbReference type="RefSeq" id="WP_132795206.1">
    <property type="nucleotide sequence ID" value="NZ_SLXM01000007.1"/>
</dbReference>
<protein>
    <submittedName>
        <fullName evidence="3">FecR family protein</fullName>
    </submittedName>
</protein>
<dbReference type="AlphaFoldDB" id="A0A4R2NQH9"/>
<dbReference type="EMBL" id="SLXM01000007">
    <property type="protein sequence ID" value="TCP23932.1"/>
    <property type="molecule type" value="Genomic_DNA"/>
</dbReference>
<keyword evidence="1" id="KW-0812">Transmembrane</keyword>
<sequence length="302" mass="34365">MKEAHDDTFLARWLNNQLSNSELDEFKRHPDFSLYEKIASKSLELRTPEYNKSALFSKVQDKINVPKRGKLRSIYATVSVVVAASIVIIFGLIQFYNSSTTYSTDFGEQMAVHLPDGSEVMLNSKSEIVFNEKNWAQNRVVKLKGEAYFKVNKGSKFIVNSDRGEVSVLGTQFNVTTHNDLIEVSCYEGKVKVSSDDKEVFLTQGKAFRNLKGVSEEWEFKNQEPSWKNGESSFTSIPLKYVIKAIENQYNVQINATNIDVYNKFTGAFTHENLNIALETVFRPLQINANVLDKNNITLTKE</sequence>
<keyword evidence="1" id="KW-1133">Transmembrane helix</keyword>
<dbReference type="Gene3D" id="3.55.50.30">
    <property type="match status" value="1"/>
</dbReference>
<keyword evidence="1" id="KW-0472">Membrane</keyword>
<gene>
    <name evidence="3" type="ORF">EV195_10797</name>
</gene>
<dbReference type="Pfam" id="PF04773">
    <property type="entry name" value="FecR"/>
    <property type="match status" value="1"/>
</dbReference>
<evidence type="ECO:0000259" key="2">
    <source>
        <dbReference type="Pfam" id="PF04773"/>
    </source>
</evidence>
<accession>A0A4R2NQH9</accession>
<dbReference type="PIRSF" id="PIRSF018266">
    <property type="entry name" value="FecR"/>
    <property type="match status" value="1"/>
</dbReference>
<dbReference type="PANTHER" id="PTHR30273">
    <property type="entry name" value="PERIPLASMIC SIGNAL SENSOR AND SIGMA FACTOR ACTIVATOR FECR-RELATED"/>
    <property type="match status" value="1"/>
</dbReference>
<evidence type="ECO:0000313" key="4">
    <source>
        <dbReference type="Proteomes" id="UP000294564"/>
    </source>
</evidence>
<dbReference type="PANTHER" id="PTHR30273:SF2">
    <property type="entry name" value="PROTEIN FECR"/>
    <property type="match status" value="1"/>
</dbReference>
<name>A0A4R2NQH9_9FLAO</name>
<dbReference type="Gene3D" id="2.60.120.1440">
    <property type="match status" value="1"/>
</dbReference>
<dbReference type="GO" id="GO:0016989">
    <property type="term" value="F:sigma factor antagonist activity"/>
    <property type="evidence" value="ECO:0007669"/>
    <property type="project" value="TreeGrafter"/>
</dbReference>
<feature type="domain" description="FecR protein" evidence="2">
    <location>
        <begin position="101"/>
        <end position="192"/>
    </location>
</feature>
<organism evidence="3 4">
    <name type="scientific">Tenacibaculum skagerrakense</name>
    <dbReference type="NCBI Taxonomy" id="186571"/>
    <lineage>
        <taxon>Bacteria</taxon>
        <taxon>Pseudomonadati</taxon>
        <taxon>Bacteroidota</taxon>
        <taxon>Flavobacteriia</taxon>
        <taxon>Flavobacteriales</taxon>
        <taxon>Flavobacteriaceae</taxon>
        <taxon>Tenacibaculum</taxon>
    </lineage>
</organism>
<evidence type="ECO:0000313" key="3">
    <source>
        <dbReference type="EMBL" id="TCP23932.1"/>
    </source>
</evidence>
<keyword evidence="4" id="KW-1185">Reference proteome</keyword>
<comment type="caution">
    <text evidence="3">The sequence shown here is derived from an EMBL/GenBank/DDBJ whole genome shotgun (WGS) entry which is preliminary data.</text>
</comment>
<dbReference type="Proteomes" id="UP000294564">
    <property type="component" value="Unassembled WGS sequence"/>
</dbReference>
<reference evidence="3 4" key="1">
    <citation type="submission" date="2019-03" db="EMBL/GenBank/DDBJ databases">
        <title>Genomic Encyclopedia of Type Strains, Phase IV (KMG-IV): sequencing the most valuable type-strain genomes for metagenomic binning, comparative biology and taxonomic classification.</title>
        <authorList>
            <person name="Goeker M."/>
        </authorList>
    </citation>
    <scope>NUCLEOTIDE SEQUENCE [LARGE SCALE GENOMIC DNA]</scope>
    <source>
        <strain evidence="3 4">DSM 14836</strain>
    </source>
</reference>
<evidence type="ECO:0000256" key="1">
    <source>
        <dbReference type="SAM" id="Phobius"/>
    </source>
</evidence>
<dbReference type="InterPro" id="IPR012373">
    <property type="entry name" value="Ferrdict_sens_TM"/>
</dbReference>